<feature type="chain" id="PRO_5041972640" evidence="13">
    <location>
        <begin position="19"/>
        <end position="381"/>
    </location>
</feature>
<comment type="subcellular location">
    <subcellularLocation>
        <location evidence="2">Secreted</location>
    </subcellularLocation>
</comment>
<keyword evidence="3" id="KW-0964">Secreted</keyword>
<feature type="compositionally biased region" description="Basic residues" evidence="12">
    <location>
        <begin position="360"/>
        <end position="381"/>
    </location>
</feature>
<keyword evidence="9" id="KW-1015">Disulfide bond</keyword>
<keyword evidence="5 13" id="KW-0732">Signal</keyword>
<evidence type="ECO:0000313" key="15">
    <source>
        <dbReference type="Proteomes" id="UP001295794"/>
    </source>
</evidence>
<comment type="cofactor">
    <cofactor evidence="1">
        <name>Cu(2+)</name>
        <dbReference type="ChEBI" id="CHEBI:29036"/>
    </cofactor>
</comment>
<dbReference type="Pfam" id="PF22810">
    <property type="entry name" value="LPMO_AA14"/>
    <property type="match status" value="1"/>
</dbReference>
<evidence type="ECO:0000256" key="5">
    <source>
        <dbReference type="ARBA" id="ARBA00022729"/>
    </source>
</evidence>
<reference evidence="14" key="1">
    <citation type="submission" date="2023-11" db="EMBL/GenBank/DDBJ databases">
        <authorList>
            <person name="De Vega J J."/>
            <person name="De Vega J J."/>
        </authorList>
    </citation>
    <scope>NUCLEOTIDE SEQUENCE</scope>
</reference>
<accession>A0AAD2HGD8</accession>
<dbReference type="GO" id="GO:0004497">
    <property type="term" value="F:monooxygenase activity"/>
    <property type="evidence" value="ECO:0007669"/>
    <property type="project" value="UniProtKB-KW"/>
</dbReference>
<evidence type="ECO:0000256" key="10">
    <source>
        <dbReference type="ARBA" id="ARBA00023180"/>
    </source>
</evidence>
<keyword evidence="8" id="KW-0503">Monooxygenase</keyword>
<evidence type="ECO:0000256" key="3">
    <source>
        <dbReference type="ARBA" id="ARBA00022525"/>
    </source>
</evidence>
<evidence type="ECO:0000256" key="9">
    <source>
        <dbReference type="ARBA" id="ARBA00023157"/>
    </source>
</evidence>
<dbReference type="Proteomes" id="UP001295794">
    <property type="component" value="Unassembled WGS sequence"/>
</dbReference>
<dbReference type="GO" id="GO:0005576">
    <property type="term" value="C:extracellular region"/>
    <property type="evidence" value="ECO:0007669"/>
    <property type="project" value="UniProtKB-SubCell"/>
</dbReference>
<evidence type="ECO:0000256" key="6">
    <source>
        <dbReference type="ARBA" id="ARBA00023002"/>
    </source>
</evidence>
<dbReference type="AlphaFoldDB" id="A0AAD2HGD8"/>
<name>A0AAD2HGD8_9AGAR</name>
<keyword evidence="6" id="KW-0560">Oxidoreductase</keyword>
<feature type="region of interest" description="Disordered" evidence="12">
    <location>
        <begin position="286"/>
        <end position="381"/>
    </location>
</feature>
<keyword evidence="10" id="KW-0325">Glycoprotein</keyword>
<proteinExistence type="inferred from homology"/>
<dbReference type="EMBL" id="CAVNYO010000405">
    <property type="protein sequence ID" value="CAK5275406.1"/>
    <property type="molecule type" value="Genomic_DNA"/>
</dbReference>
<gene>
    <name evidence="14" type="ORF">MYCIT1_LOCUS23119</name>
</gene>
<evidence type="ECO:0000256" key="4">
    <source>
        <dbReference type="ARBA" id="ARBA00022723"/>
    </source>
</evidence>
<evidence type="ECO:0000313" key="14">
    <source>
        <dbReference type="EMBL" id="CAK5275406.1"/>
    </source>
</evidence>
<evidence type="ECO:0000256" key="13">
    <source>
        <dbReference type="SAM" id="SignalP"/>
    </source>
</evidence>
<keyword evidence="4" id="KW-0479">Metal-binding</keyword>
<protein>
    <submittedName>
        <fullName evidence="14">Uncharacterized protein</fullName>
    </submittedName>
</protein>
<dbReference type="GO" id="GO:0046872">
    <property type="term" value="F:metal ion binding"/>
    <property type="evidence" value="ECO:0007669"/>
    <property type="project" value="UniProtKB-KW"/>
</dbReference>
<comment type="caution">
    <text evidence="14">The sequence shown here is derived from an EMBL/GenBank/DDBJ whole genome shotgun (WGS) entry which is preliminary data.</text>
</comment>
<evidence type="ECO:0000256" key="7">
    <source>
        <dbReference type="ARBA" id="ARBA00023008"/>
    </source>
</evidence>
<keyword evidence="15" id="KW-1185">Reference proteome</keyword>
<comment type="similarity">
    <text evidence="11">Belongs to the polysaccharide monooxygenase AA14 family.</text>
</comment>
<feature type="compositionally biased region" description="Low complexity" evidence="12">
    <location>
        <begin position="287"/>
        <end position="354"/>
    </location>
</feature>
<evidence type="ECO:0000256" key="8">
    <source>
        <dbReference type="ARBA" id="ARBA00023033"/>
    </source>
</evidence>
<evidence type="ECO:0000256" key="1">
    <source>
        <dbReference type="ARBA" id="ARBA00001973"/>
    </source>
</evidence>
<keyword evidence="7" id="KW-0186">Copper</keyword>
<evidence type="ECO:0000256" key="11">
    <source>
        <dbReference type="ARBA" id="ARBA00046340"/>
    </source>
</evidence>
<organism evidence="14 15">
    <name type="scientific">Mycena citricolor</name>
    <dbReference type="NCBI Taxonomy" id="2018698"/>
    <lineage>
        <taxon>Eukaryota</taxon>
        <taxon>Fungi</taxon>
        <taxon>Dikarya</taxon>
        <taxon>Basidiomycota</taxon>
        <taxon>Agaricomycotina</taxon>
        <taxon>Agaricomycetes</taxon>
        <taxon>Agaricomycetidae</taxon>
        <taxon>Agaricales</taxon>
        <taxon>Marasmiineae</taxon>
        <taxon>Mycenaceae</taxon>
        <taxon>Mycena</taxon>
    </lineage>
</organism>
<evidence type="ECO:0000256" key="2">
    <source>
        <dbReference type="ARBA" id="ARBA00004613"/>
    </source>
</evidence>
<dbReference type="InterPro" id="IPR054497">
    <property type="entry name" value="LPMO_AA14"/>
</dbReference>
<feature type="signal peptide" evidence="13">
    <location>
        <begin position="1"/>
        <end position="18"/>
    </location>
</feature>
<sequence>MMFASLLVLALVATVANAHLAAFAKGMYALGGVSGQNDLNQEDVVYPLFQLPKSQWWFHHVNGVDNFPPAPGDFLELPAGGSFTVEIASNRGETSLSFGGKFASDWPDGKTYPENYNVDTCIISPNMHTQNQSMAAGTAFAISYTSDIKAVTEDNLAVFTVRYHTPWKRVTSYDVPADLPACPKGGCICAWGWVPNGCGQPNMYMLPYRCTVTGASSTKAVGTPQPPVWCQDDPSSCTKGPKQMIYWNQADGNNIEVSGYDNAGEFKSPAYNANCGFPDGAQNDIFTGGSSSSSGTSPKAGTTARVQAASTATTRTTSTTSTTSTKATKATTTSTPTTTSSTKTVTSSATSSASHVPTCKPRRNRRRSALAGHRRRGSHSF</sequence>
<evidence type="ECO:0000256" key="12">
    <source>
        <dbReference type="SAM" id="MobiDB-lite"/>
    </source>
</evidence>